<feature type="binding site" evidence="6">
    <location>
        <position position="103"/>
    </location>
    <ligand>
        <name>substrate</name>
    </ligand>
</feature>
<evidence type="ECO:0000256" key="1">
    <source>
        <dbReference type="ARBA" id="ARBA00011076"/>
    </source>
</evidence>
<dbReference type="EC" id="3.5.1.2" evidence="3 6"/>
<feature type="binding site" evidence="6">
    <location>
        <position position="228"/>
    </location>
    <ligand>
        <name>substrate</name>
    </ligand>
</feature>
<evidence type="ECO:0000256" key="3">
    <source>
        <dbReference type="ARBA" id="ARBA00012918"/>
    </source>
</evidence>
<gene>
    <name evidence="6 7" type="primary">glsA</name>
    <name evidence="7" type="ORF">H6G97_33595</name>
</gene>
<organism evidence="7 8">
    <name type="scientific">Nostoc flagelliforme FACHB-838</name>
    <dbReference type="NCBI Taxonomy" id="2692904"/>
    <lineage>
        <taxon>Bacteria</taxon>
        <taxon>Bacillati</taxon>
        <taxon>Cyanobacteriota</taxon>
        <taxon>Cyanophyceae</taxon>
        <taxon>Nostocales</taxon>
        <taxon>Nostocaceae</taxon>
        <taxon>Nostoc</taxon>
    </lineage>
</organism>
<comment type="similarity">
    <text evidence="1 6">Belongs to the glutaminase family.</text>
</comment>
<dbReference type="Gene3D" id="3.40.710.10">
    <property type="entry name" value="DD-peptidase/beta-lactamase superfamily"/>
    <property type="match status" value="1"/>
</dbReference>
<feature type="binding site" evidence="6">
    <location>
        <position position="280"/>
    </location>
    <ligand>
        <name>substrate</name>
    </ligand>
</feature>
<comment type="catalytic activity">
    <reaction evidence="5 6">
        <text>L-glutamine + H2O = L-glutamate + NH4(+)</text>
        <dbReference type="Rhea" id="RHEA:15889"/>
        <dbReference type="ChEBI" id="CHEBI:15377"/>
        <dbReference type="ChEBI" id="CHEBI:28938"/>
        <dbReference type="ChEBI" id="CHEBI:29985"/>
        <dbReference type="ChEBI" id="CHEBI:58359"/>
        <dbReference type="EC" id="3.5.1.2"/>
    </reaction>
</comment>
<proteinExistence type="inferred from homology"/>
<evidence type="ECO:0000313" key="7">
    <source>
        <dbReference type="EMBL" id="MBD2534198.1"/>
    </source>
</evidence>
<accession>A0ABR8DYH6</accession>
<dbReference type="PANTHER" id="PTHR12544:SF29">
    <property type="entry name" value="GLUTAMINASE"/>
    <property type="match status" value="1"/>
</dbReference>
<comment type="caution">
    <text evidence="7">The sequence shown here is derived from an EMBL/GenBank/DDBJ whole genome shotgun (WGS) entry which is preliminary data.</text>
</comment>
<comment type="subunit">
    <text evidence="2 6">Homotetramer.</text>
</comment>
<dbReference type="Pfam" id="PF04960">
    <property type="entry name" value="Glutaminase"/>
    <property type="match status" value="1"/>
</dbReference>
<feature type="binding site" evidence="6">
    <location>
        <position position="204"/>
    </location>
    <ligand>
        <name>substrate</name>
    </ligand>
</feature>
<evidence type="ECO:0000256" key="6">
    <source>
        <dbReference type="HAMAP-Rule" id="MF_00313"/>
    </source>
</evidence>
<sequence length="355" mass="39383">MKAQQKSGSLLTCKPSHNQVNNIHTQLEKLLDYSNINKSANSQFQNYLFDLHQKYQSLKEGLLADYIPELKKANPEWFGISIVTTDGQIYQIGDYQQTFTIQSISKPFVYGMALENYGREVVLNKVGVEPTGQAFNSIDLDQKNNRPYNPMVNAGAIATTNLLTVEGASERLEQILKMFSRYTGREHNVDWSVFLSEKATGSKNKALAYLMHNSGMISDNIEETLDLYFQQCSISVSCHDLAMMGATIANKGVNPITGEQALNKYYVQDVLSVMHSCGMYDFAGEWAYRVGLPAKSGVSGGLVMAIPGKCGIGIFSPLLDAKGNSVRAIKVCEQLTRDLGLHLYNAVEPIRNFAF</sequence>
<feature type="binding site" evidence="6">
    <location>
        <position position="197"/>
    </location>
    <ligand>
        <name>substrate</name>
    </ligand>
</feature>
<dbReference type="HAMAP" id="MF_00313">
    <property type="entry name" value="Glutaminase"/>
    <property type="match status" value="1"/>
</dbReference>
<feature type="binding site" evidence="6">
    <location>
        <position position="153"/>
    </location>
    <ligand>
        <name>substrate</name>
    </ligand>
</feature>
<dbReference type="RefSeq" id="WP_190944713.1">
    <property type="nucleotide sequence ID" value="NZ_JACJSI010000142.1"/>
</dbReference>
<evidence type="ECO:0000256" key="5">
    <source>
        <dbReference type="ARBA" id="ARBA00049534"/>
    </source>
</evidence>
<evidence type="ECO:0000313" key="8">
    <source>
        <dbReference type="Proteomes" id="UP000623440"/>
    </source>
</evidence>
<name>A0ABR8DYH6_9NOSO</name>
<evidence type="ECO:0000256" key="2">
    <source>
        <dbReference type="ARBA" id="ARBA00011881"/>
    </source>
</evidence>
<dbReference type="InterPro" id="IPR012338">
    <property type="entry name" value="Beta-lactam/transpept-like"/>
</dbReference>
<reference evidence="7 8" key="1">
    <citation type="journal article" date="2020" name="ISME J.">
        <title>Comparative genomics reveals insights into cyanobacterial evolution and habitat adaptation.</title>
        <authorList>
            <person name="Chen M.Y."/>
            <person name="Teng W.K."/>
            <person name="Zhao L."/>
            <person name="Hu C.X."/>
            <person name="Zhou Y.K."/>
            <person name="Han B.P."/>
            <person name="Song L.R."/>
            <person name="Shu W.S."/>
        </authorList>
    </citation>
    <scope>NUCLEOTIDE SEQUENCE [LARGE SCALE GENOMIC DNA]</scope>
    <source>
        <strain evidence="7 8">FACHB-838</strain>
    </source>
</reference>
<feature type="binding site" evidence="6">
    <location>
        <position position="298"/>
    </location>
    <ligand>
        <name>substrate</name>
    </ligand>
</feature>
<keyword evidence="6" id="KW-0007">Acetylation</keyword>
<keyword evidence="8" id="KW-1185">Reference proteome</keyword>
<dbReference type="InterPro" id="IPR015868">
    <property type="entry name" value="Glutaminase"/>
</dbReference>
<dbReference type="NCBIfam" id="TIGR03814">
    <property type="entry name" value="Gln_ase"/>
    <property type="match status" value="1"/>
</dbReference>
<evidence type="ECO:0000256" key="4">
    <source>
        <dbReference type="ARBA" id="ARBA00022801"/>
    </source>
</evidence>
<dbReference type="SUPFAM" id="SSF56601">
    <property type="entry name" value="beta-lactamase/transpeptidase-like"/>
    <property type="match status" value="1"/>
</dbReference>
<dbReference type="GO" id="GO:0004359">
    <property type="term" value="F:glutaminase activity"/>
    <property type="evidence" value="ECO:0007669"/>
    <property type="project" value="UniProtKB-EC"/>
</dbReference>
<keyword evidence="4 6" id="KW-0378">Hydrolase</keyword>
<dbReference type="EMBL" id="JACJSI010000142">
    <property type="protein sequence ID" value="MBD2534198.1"/>
    <property type="molecule type" value="Genomic_DNA"/>
</dbReference>
<protein>
    <recommendedName>
        <fullName evidence="3 6">Glutaminase</fullName>
        <ecNumber evidence="3 6">3.5.1.2</ecNumber>
    </recommendedName>
</protein>
<dbReference type="Proteomes" id="UP000623440">
    <property type="component" value="Unassembled WGS sequence"/>
</dbReference>
<dbReference type="PANTHER" id="PTHR12544">
    <property type="entry name" value="GLUTAMINASE"/>
    <property type="match status" value="1"/>
</dbReference>